<proteinExistence type="predicted"/>
<accession>A0A2T5B7T5</accession>
<dbReference type="Pfam" id="PF12706">
    <property type="entry name" value="Lactamase_B_2"/>
    <property type="match status" value="1"/>
</dbReference>
<dbReference type="InterPro" id="IPR001279">
    <property type="entry name" value="Metallo-B-lactamas"/>
</dbReference>
<name>A0A2T5B7T5_MYCDI</name>
<dbReference type="RefSeq" id="WP_108002809.1">
    <property type="nucleotide sequence ID" value="NZ_JBHEEX010000013.1"/>
</dbReference>
<evidence type="ECO:0000259" key="1">
    <source>
        <dbReference type="SMART" id="SM00849"/>
    </source>
</evidence>
<evidence type="ECO:0000313" key="3">
    <source>
        <dbReference type="Proteomes" id="UP000241247"/>
    </source>
</evidence>
<dbReference type="AlphaFoldDB" id="A0A2T5B7T5"/>
<keyword evidence="3" id="KW-1185">Reference proteome</keyword>
<dbReference type="Gene3D" id="3.60.15.10">
    <property type="entry name" value="Ribonuclease Z/Hydroxyacylglutathione hydrolase-like"/>
    <property type="match status" value="1"/>
</dbReference>
<dbReference type="InterPro" id="IPR036866">
    <property type="entry name" value="RibonucZ/Hydroxyglut_hydro"/>
</dbReference>
<protein>
    <submittedName>
        <fullName evidence="2">Phosphoribosyl 1,2-cyclic phosphate phosphodiesterase</fullName>
    </submittedName>
</protein>
<dbReference type="SUPFAM" id="SSF56281">
    <property type="entry name" value="Metallo-hydrolase/oxidoreductase"/>
    <property type="match status" value="1"/>
</dbReference>
<organism evidence="2 3">
    <name type="scientific">Mycoplana dimorpha</name>
    <dbReference type="NCBI Taxonomy" id="28320"/>
    <lineage>
        <taxon>Bacteria</taxon>
        <taxon>Pseudomonadati</taxon>
        <taxon>Pseudomonadota</taxon>
        <taxon>Alphaproteobacteria</taxon>
        <taxon>Hyphomicrobiales</taxon>
        <taxon>Rhizobiaceae</taxon>
        <taxon>Mycoplana</taxon>
    </lineage>
</organism>
<evidence type="ECO:0000313" key="2">
    <source>
        <dbReference type="EMBL" id="PTM95055.1"/>
    </source>
</evidence>
<comment type="caution">
    <text evidence="2">The sequence shown here is derived from an EMBL/GenBank/DDBJ whole genome shotgun (WGS) entry which is preliminary data.</text>
</comment>
<reference evidence="2 3" key="1">
    <citation type="submission" date="2018-04" db="EMBL/GenBank/DDBJ databases">
        <title>Genomic Encyclopedia of Type Strains, Phase IV (KMG-IV): sequencing the most valuable type-strain genomes for metagenomic binning, comparative biology and taxonomic classification.</title>
        <authorList>
            <person name="Goeker M."/>
        </authorList>
    </citation>
    <scope>NUCLEOTIDE SEQUENCE [LARGE SCALE GENOMIC DNA]</scope>
    <source>
        <strain evidence="2 3">DSM 7138</strain>
    </source>
</reference>
<dbReference type="Proteomes" id="UP000241247">
    <property type="component" value="Unassembled WGS sequence"/>
</dbReference>
<dbReference type="EMBL" id="PZZZ01000004">
    <property type="protein sequence ID" value="PTM95055.1"/>
    <property type="molecule type" value="Genomic_DNA"/>
</dbReference>
<feature type="domain" description="Metallo-beta-lactamase" evidence="1">
    <location>
        <begin position="38"/>
        <end position="238"/>
    </location>
</feature>
<dbReference type="PANTHER" id="PTHR42663">
    <property type="entry name" value="HYDROLASE C777.06C-RELATED-RELATED"/>
    <property type="match status" value="1"/>
</dbReference>
<gene>
    <name evidence="2" type="ORF">C7449_104118</name>
</gene>
<dbReference type="SMART" id="SM00849">
    <property type="entry name" value="Lactamase_B"/>
    <property type="match status" value="1"/>
</dbReference>
<dbReference type="PANTHER" id="PTHR42663:SF6">
    <property type="entry name" value="HYDROLASE C777.06C-RELATED"/>
    <property type="match status" value="1"/>
</dbReference>
<dbReference type="CDD" id="cd16279">
    <property type="entry name" value="metallo-hydrolase-like_MBL-fold"/>
    <property type="match status" value="1"/>
</dbReference>
<dbReference type="OrthoDB" id="9781189at2"/>
<sequence>MTYTRRFTVLGCGSSPGVPRINGEWGACDPGNPKNRRTRAALLVEQIGPSGTTTVVIDTGPDFREQMIAAKVQNIDAVLYTHAHADHIHGIDDIRGFVQHRGDRIPIWADATTMARIREGFPYCLETPPGSYYPPIVAAQLIEPIDRPVEILGAGGAIRLQPLLQVHGSIHSLGFRAGDVAYCTDVSAFPEETAARLIGLDLLIIDALQYRPHVSHFSLEQALNWIGRLQPRRAVLTHMHIPLDYDTVMAETPDHVEPGYDQMAIEFDVTAEMNAIEGTGDA</sequence>